<evidence type="ECO:0000256" key="4">
    <source>
        <dbReference type="ARBA" id="ARBA00022833"/>
    </source>
</evidence>
<evidence type="ECO:0000256" key="8">
    <source>
        <dbReference type="SAM" id="MobiDB-lite"/>
    </source>
</evidence>
<dbReference type="InterPro" id="IPR007021">
    <property type="entry name" value="DUF659"/>
</dbReference>
<comment type="subcellular location">
    <subcellularLocation>
        <location evidence="1">Nucleus</location>
    </subcellularLocation>
</comment>
<keyword evidence="3 7" id="KW-0863">Zinc-finger</keyword>
<feature type="region of interest" description="Disordered" evidence="8">
    <location>
        <begin position="744"/>
        <end position="785"/>
    </location>
</feature>
<dbReference type="GO" id="GO:0008270">
    <property type="term" value="F:zinc ion binding"/>
    <property type="evidence" value="ECO:0007669"/>
    <property type="project" value="UniProtKB-KW"/>
</dbReference>
<evidence type="ECO:0000313" key="10">
    <source>
        <dbReference type="EMBL" id="KAG1337842.1"/>
    </source>
</evidence>
<keyword evidence="2" id="KW-0479">Metal-binding</keyword>
<dbReference type="InterPro" id="IPR008906">
    <property type="entry name" value="HATC_C_dom"/>
</dbReference>
<evidence type="ECO:0000256" key="2">
    <source>
        <dbReference type="ARBA" id="ARBA00022723"/>
    </source>
</evidence>
<accession>A0A8K0I542</accession>
<keyword evidence="4" id="KW-0862">Zinc</keyword>
<dbReference type="GO" id="GO:0003677">
    <property type="term" value="F:DNA binding"/>
    <property type="evidence" value="ECO:0007669"/>
    <property type="project" value="UniProtKB-KW"/>
</dbReference>
<evidence type="ECO:0000313" key="11">
    <source>
        <dbReference type="Proteomes" id="UP000797356"/>
    </source>
</evidence>
<dbReference type="PANTHER" id="PTHR32166:SF88">
    <property type="entry name" value="HAT TRANSPOSON SUPERFAMILY"/>
    <property type="match status" value="1"/>
</dbReference>
<evidence type="ECO:0000256" key="1">
    <source>
        <dbReference type="ARBA" id="ARBA00004123"/>
    </source>
</evidence>
<keyword evidence="11" id="KW-1185">Reference proteome</keyword>
<evidence type="ECO:0000256" key="6">
    <source>
        <dbReference type="ARBA" id="ARBA00023242"/>
    </source>
</evidence>
<reference evidence="10" key="2">
    <citation type="submission" date="2019-07" db="EMBL/GenBank/DDBJ databases">
        <authorList>
            <person name="Yang Y."/>
            <person name="Bocs S."/>
            <person name="Baudouin L."/>
        </authorList>
    </citation>
    <scope>NUCLEOTIDE SEQUENCE</scope>
    <source>
        <tissue evidence="10">Spear leaf of Hainan Tall coconut</tissue>
    </source>
</reference>
<feature type="compositionally biased region" description="Acidic residues" evidence="8">
    <location>
        <begin position="749"/>
        <end position="764"/>
    </location>
</feature>
<dbReference type="InterPro" id="IPR003656">
    <property type="entry name" value="Znf_BED"/>
</dbReference>
<dbReference type="GO" id="GO:0005634">
    <property type="term" value="C:nucleus"/>
    <property type="evidence" value="ECO:0007669"/>
    <property type="project" value="UniProtKB-SubCell"/>
</dbReference>
<keyword evidence="6" id="KW-0539">Nucleus</keyword>
<feature type="compositionally biased region" description="Pro residues" evidence="8">
    <location>
        <begin position="154"/>
        <end position="163"/>
    </location>
</feature>
<gene>
    <name evidence="10" type="ORF">COCNU_04G001480</name>
</gene>
<feature type="domain" description="BED-type" evidence="9">
    <location>
        <begin position="14"/>
        <end position="72"/>
    </location>
</feature>
<dbReference type="Pfam" id="PF04937">
    <property type="entry name" value="DUF659"/>
    <property type="match status" value="1"/>
</dbReference>
<evidence type="ECO:0000256" key="5">
    <source>
        <dbReference type="ARBA" id="ARBA00023125"/>
    </source>
</evidence>
<dbReference type="SUPFAM" id="SSF53098">
    <property type="entry name" value="Ribonuclease H-like"/>
    <property type="match status" value="1"/>
</dbReference>
<dbReference type="PROSITE" id="PS50808">
    <property type="entry name" value="ZF_BED"/>
    <property type="match status" value="1"/>
</dbReference>
<dbReference type="PANTHER" id="PTHR32166">
    <property type="entry name" value="OSJNBA0013A04.12 PROTEIN"/>
    <property type="match status" value="1"/>
</dbReference>
<sequence>MASASEIILPIGTQKHDPAWKHCLMIRSGGRTKLKCMYCMKLFLGGGIHRIKEHLARHKGNASCCPKVPPEVQVAMQQSLDGAAVRKKKKLKLAEEVKKVNSSNNQAEGGQVDAALQMIPVPEILGDIAPVQVEVREEGMPKERGRKKRARYTSPPPPPPLPPLVTALEVGVPIKSGSGATMDRDQVYMAIGRFLYEAGVPLDAVNSVYFQPMLDAIASAGPGLEMFSYHDFRGWILKRSIEEVNNKLLRLKGLWGRTGCSILADEWTTETGKTLINFLVYCPEGTMFLKSVDASHIVTSVDTLYELLKHVVEEVGATNVVQVITNNAESHAIAGKRLTETFPTLFWTPCASRCMDAMLEDIGKLEAISEVIENAKTITGFIYNHAIVLNIMRKYTNGKDLIIPSDTRAAMNFIALKSMTSLKEELGAMVSSEEWMECPYSKKPGGIAMTNLIGSLEFWSSCAAIVRITEPIVRVLKLVDSSKRPAMGYIYVAMHQVKQAIKKELVKKRDYMTYWEIIDWRWDRQLPRPLHAAGFFLNPQFFYSIQGEVSNEVSSGMLDCIERLVPETKVQDKIQKELSLYKSAAGDLGRKMAVRARQTLLPAEWWSTYGGGCPNLMRLAVRILSQTCSARGCERIHIPFEQIHNQRMNYLEHERLCDLIFVRYNLRLQQRQLLKSKPFDPISIDNIDIVDDWIVEKSELLSGADEDPNWMILNPPLASGVLSENSDDVEVEAFIAGLDDEVIRGAGQDAEDDDDDIKEEDESRDDSTAAVRWQTEWQDGIIRNG</sequence>
<organism evidence="10 11">
    <name type="scientific">Cocos nucifera</name>
    <name type="common">Coconut palm</name>
    <dbReference type="NCBI Taxonomy" id="13894"/>
    <lineage>
        <taxon>Eukaryota</taxon>
        <taxon>Viridiplantae</taxon>
        <taxon>Streptophyta</taxon>
        <taxon>Embryophyta</taxon>
        <taxon>Tracheophyta</taxon>
        <taxon>Spermatophyta</taxon>
        <taxon>Magnoliopsida</taxon>
        <taxon>Liliopsida</taxon>
        <taxon>Arecaceae</taxon>
        <taxon>Arecoideae</taxon>
        <taxon>Cocoseae</taxon>
        <taxon>Attaleinae</taxon>
        <taxon>Cocos</taxon>
    </lineage>
</organism>
<feature type="region of interest" description="Disordered" evidence="8">
    <location>
        <begin position="138"/>
        <end position="163"/>
    </location>
</feature>
<reference evidence="10" key="1">
    <citation type="journal article" date="2017" name="Gigascience">
        <title>The genome draft of coconut (Cocos nucifera).</title>
        <authorList>
            <person name="Xiao Y."/>
            <person name="Xu P."/>
            <person name="Fan H."/>
            <person name="Baudouin L."/>
            <person name="Xia W."/>
            <person name="Bocs S."/>
            <person name="Xu J."/>
            <person name="Li Q."/>
            <person name="Guo A."/>
            <person name="Zhou L."/>
            <person name="Li J."/>
            <person name="Wu Y."/>
            <person name="Ma Z."/>
            <person name="Armero A."/>
            <person name="Issali A.E."/>
            <person name="Liu N."/>
            <person name="Peng M."/>
            <person name="Yang Y."/>
        </authorList>
    </citation>
    <scope>NUCLEOTIDE SEQUENCE</scope>
    <source>
        <tissue evidence="10">Spear leaf of Hainan Tall coconut</tissue>
    </source>
</reference>
<dbReference type="OrthoDB" id="645489at2759"/>
<dbReference type="AlphaFoldDB" id="A0A8K0I542"/>
<dbReference type="Pfam" id="PF05699">
    <property type="entry name" value="Dimer_Tnp_hAT"/>
    <property type="match status" value="1"/>
</dbReference>
<dbReference type="InterPro" id="IPR012337">
    <property type="entry name" value="RNaseH-like_sf"/>
</dbReference>
<dbReference type="EMBL" id="CM017875">
    <property type="protein sequence ID" value="KAG1337842.1"/>
    <property type="molecule type" value="Genomic_DNA"/>
</dbReference>
<evidence type="ECO:0000259" key="9">
    <source>
        <dbReference type="PROSITE" id="PS50808"/>
    </source>
</evidence>
<dbReference type="Proteomes" id="UP000797356">
    <property type="component" value="Chromosome 4"/>
</dbReference>
<dbReference type="GO" id="GO:0046983">
    <property type="term" value="F:protein dimerization activity"/>
    <property type="evidence" value="ECO:0007669"/>
    <property type="project" value="InterPro"/>
</dbReference>
<evidence type="ECO:0000256" key="7">
    <source>
        <dbReference type="PROSITE-ProRule" id="PRU00027"/>
    </source>
</evidence>
<name>A0A8K0I542_COCNU</name>
<evidence type="ECO:0000256" key="3">
    <source>
        <dbReference type="ARBA" id="ARBA00022771"/>
    </source>
</evidence>
<keyword evidence="5" id="KW-0238">DNA-binding</keyword>
<comment type="caution">
    <text evidence="10">The sequence shown here is derived from an EMBL/GenBank/DDBJ whole genome shotgun (WGS) entry which is preliminary data.</text>
</comment>
<protein>
    <recommendedName>
        <fullName evidence="9">BED-type domain-containing protein</fullName>
    </recommendedName>
</protein>
<proteinExistence type="predicted"/>